<dbReference type="InterPro" id="IPR051011">
    <property type="entry name" value="Metal_resp_trans_reg"/>
</dbReference>
<dbReference type="PROSITE" id="PS50987">
    <property type="entry name" value="HTH_ARSR_2"/>
    <property type="match status" value="1"/>
</dbReference>
<accession>A0A7X0RS78</accession>
<protein>
    <submittedName>
        <fullName evidence="5">Winged helix-turn-helix transcriptional regulator</fullName>
    </submittedName>
</protein>
<keyword evidence="3" id="KW-0804">Transcription</keyword>
<organism evidence="5 6">
    <name type="scientific">Cohnella nanjingensis</name>
    <dbReference type="NCBI Taxonomy" id="1387779"/>
    <lineage>
        <taxon>Bacteria</taxon>
        <taxon>Bacillati</taxon>
        <taxon>Bacillota</taxon>
        <taxon>Bacilli</taxon>
        <taxon>Bacillales</taxon>
        <taxon>Paenibacillaceae</taxon>
        <taxon>Cohnella</taxon>
    </lineage>
</organism>
<keyword evidence="1" id="KW-0805">Transcription regulation</keyword>
<dbReference type="GO" id="GO:0003677">
    <property type="term" value="F:DNA binding"/>
    <property type="evidence" value="ECO:0007669"/>
    <property type="project" value="UniProtKB-KW"/>
</dbReference>
<dbReference type="PANTHER" id="PTHR43132:SF6">
    <property type="entry name" value="HTH-TYPE TRANSCRIPTIONAL REPRESSOR CZRA"/>
    <property type="match status" value="1"/>
</dbReference>
<evidence type="ECO:0000313" key="5">
    <source>
        <dbReference type="EMBL" id="MBB6672707.1"/>
    </source>
</evidence>
<reference evidence="5 6" key="1">
    <citation type="submission" date="2020-08" db="EMBL/GenBank/DDBJ databases">
        <title>Cohnella phylogeny.</title>
        <authorList>
            <person name="Dunlap C."/>
        </authorList>
    </citation>
    <scope>NUCLEOTIDE SEQUENCE [LARGE SCALE GENOMIC DNA]</scope>
    <source>
        <strain evidence="5 6">DSM 28246</strain>
    </source>
</reference>
<feature type="domain" description="HTH arsR-type" evidence="4">
    <location>
        <begin position="35"/>
        <end position="128"/>
    </location>
</feature>
<name>A0A7X0RS78_9BACL</name>
<dbReference type="Pfam" id="PF01022">
    <property type="entry name" value="HTH_5"/>
    <property type="match status" value="1"/>
</dbReference>
<dbReference type="EMBL" id="JACJVP010000030">
    <property type="protein sequence ID" value="MBB6672707.1"/>
    <property type="molecule type" value="Genomic_DNA"/>
</dbReference>
<dbReference type="Proteomes" id="UP000547209">
    <property type="component" value="Unassembled WGS sequence"/>
</dbReference>
<dbReference type="NCBIfam" id="NF033788">
    <property type="entry name" value="HTH_metalloreg"/>
    <property type="match status" value="1"/>
</dbReference>
<sequence>MEQLEKAVEQPLLEECEASCHGTEADLRTIRAQMLDEPSIAEMAEWFKALGDPTRVKLIGALLQQELCVHDLSVLLEMGQSAVSHQLRYLRNVRMVKRRKVGKTVYYSLDDAHIAEIFHVTYEHLKHK</sequence>
<keyword evidence="6" id="KW-1185">Reference proteome</keyword>
<evidence type="ECO:0000256" key="1">
    <source>
        <dbReference type="ARBA" id="ARBA00023015"/>
    </source>
</evidence>
<dbReference type="SMART" id="SM00418">
    <property type="entry name" value="HTH_ARSR"/>
    <property type="match status" value="1"/>
</dbReference>
<dbReference type="CDD" id="cd00090">
    <property type="entry name" value="HTH_ARSR"/>
    <property type="match status" value="1"/>
</dbReference>
<dbReference type="InterPro" id="IPR036390">
    <property type="entry name" value="WH_DNA-bd_sf"/>
</dbReference>
<gene>
    <name evidence="5" type="ORF">H7C19_18655</name>
</gene>
<evidence type="ECO:0000313" key="6">
    <source>
        <dbReference type="Proteomes" id="UP000547209"/>
    </source>
</evidence>
<evidence type="ECO:0000256" key="3">
    <source>
        <dbReference type="ARBA" id="ARBA00023163"/>
    </source>
</evidence>
<evidence type="ECO:0000256" key="2">
    <source>
        <dbReference type="ARBA" id="ARBA00023125"/>
    </source>
</evidence>
<evidence type="ECO:0000259" key="4">
    <source>
        <dbReference type="PROSITE" id="PS50987"/>
    </source>
</evidence>
<dbReference type="RefSeq" id="WP_185670562.1">
    <property type="nucleotide sequence ID" value="NZ_JACJVP010000030.1"/>
</dbReference>
<dbReference type="InterPro" id="IPR011991">
    <property type="entry name" value="ArsR-like_HTH"/>
</dbReference>
<dbReference type="AlphaFoldDB" id="A0A7X0RS78"/>
<proteinExistence type="predicted"/>
<dbReference type="Gene3D" id="1.10.10.10">
    <property type="entry name" value="Winged helix-like DNA-binding domain superfamily/Winged helix DNA-binding domain"/>
    <property type="match status" value="1"/>
</dbReference>
<dbReference type="PANTHER" id="PTHR43132">
    <property type="entry name" value="ARSENICAL RESISTANCE OPERON REPRESSOR ARSR-RELATED"/>
    <property type="match status" value="1"/>
</dbReference>
<dbReference type="PRINTS" id="PR00778">
    <property type="entry name" value="HTHARSR"/>
</dbReference>
<dbReference type="SUPFAM" id="SSF46785">
    <property type="entry name" value="Winged helix' DNA-binding domain"/>
    <property type="match status" value="1"/>
</dbReference>
<dbReference type="InterPro" id="IPR036388">
    <property type="entry name" value="WH-like_DNA-bd_sf"/>
</dbReference>
<dbReference type="InterPro" id="IPR001845">
    <property type="entry name" value="HTH_ArsR_DNA-bd_dom"/>
</dbReference>
<dbReference type="GO" id="GO:0003700">
    <property type="term" value="F:DNA-binding transcription factor activity"/>
    <property type="evidence" value="ECO:0007669"/>
    <property type="project" value="InterPro"/>
</dbReference>
<comment type="caution">
    <text evidence="5">The sequence shown here is derived from an EMBL/GenBank/DDBJ whole genome shotgun (WGS) entry which is preliminary data.</text>
</comment>
<keyword evidence="2" id="KW-0238">DNA-binding</keyword>